<evidence type="ECO:0000256" key="1">
    <source>
        <dbReference type="SAM" id="MobiDB-lite"/>
    </source>
</evidence>
<feature type="compositionally biased region" description="Polar residues" evidence="1">
    <location>
        <begin position="43"/>
        <end position="54"/>
    </location>
</feature>
<gene>
    <name evidence="2" type="ORF">MARPO_0061s0101</name>
</gene>
<dbReference type="EMBL" id="KZ772733">
    <property type="protein sequence ID" value="PTQ36854.1"/>
    <property type="molecule type" value="Genomic_DNA"/>
</dbReference>
<keyword evidence="3" id="KW-1185">Reference proteome</keyword>
<dbReference type="AlphaFoldDB" id="A0A2R6WSQ4"/>
<name>A0A2R6WSQ4_MARPO</name>
<dbReference type="Proteomes" id="UP000244005">
    <property type="component" value="Unassembled WGS sequence"/>
</dbReference>
<accession>A0A2R6WSQ4</accession>
<feature type="region of interest" description="Disordered" evidence="1">
    <location>
        <begin position="43"/>
        <end position="70"/>
    </location>
</feature>
<protein>
    <submittedName>
        <fullName evidence="2">Uncharacterized protein</fullName>
    </submittedName>
</protein>
<organism evidence="2 3">
    <name type="scientific">Marchantia polymorpha</name>
    <name type="common">Common liverwort</name>
    <name type="synonym">Marchantia aquatica</name>
    <dbReference type="NCBI Taxonomy" id="3197"/>
    <lineage>
        <taxon>Eukaryota</taxon>
        <taxon>Viridiplantae</taxon>
        <taxon>Streptophyta</taxon>
        <taxon>Embryophyta</taxon>
        <taxon>Marchantiophyta</taxon>
        <taxon>Marchantiopsida</taxon>
        <taxon>Marchantiidae</taxon>
        <taxon>Marchantiales</taxon>
        <taxon>Marchantiaceae</taxon>
        <taxon>Marchantia</taxon>
    </lineage>
</organism>
<reference evidence="3" key="1">
    <citation type="journal article" date="2017" name="Cell">
        <title>Insights into land plant evolution garnered from the Marchantia polymorpha genome.</title>
        <authorList>
            <person name="Bowman J.L."/>
            <person name="Kohchi T."/>
            <person name="Yamato K.T."/>
            <person name="Jenkins J."/>
            <person name="Shu S."/>
            <person name="Ishizaki K."/>
            <person name="Yamaoka S."/>
            <person name="Nishihama R."/>
            <person name="Nakamura Y."/>
            <person name="Berger F."/>
            <person name="Adam C."/>
            <person name="Aki S.S."/>
            <person name="Althoff F."/>
            <person name="Araki T."/>
            <person name="Arteaga-Vazquez M.A."/>
            <person name="Balasubrmanian S."/>
            <person name="Barry K."/>
            <person name="Bauer D."/>
            <person name="Boehm C.R."/>
            <person name="Briginshaw L."/>
            <person name="Caballero-Perez J."/>
            <person name="Catarino B."/>
            <person name="Chen F."/>
            <person name="Chiyoda S."/>
            <person name="Chovatia M."/>
            <person name="Davies K.M."/>
            <person name="Delmans M."/>
            <person name="Demura T."/>
            <person name="Dierschke T."/>
            <person name="Dolan L."/>
            <person name="Dorantes-Acosta A.E."/>
            <person name="Eklund D.M."/>
            <person name="Florent S.N."/>
            <person name="Flores-Sandoval E."/>
            <person name="Fujiyama A."/>
            <person name="Fukuzawa H."/>
            <person name="Galik B."/>
            <person name="Grimanelli D."/>
            <person name="Grimwood J."/>
            <person name="Grossniklaus U."/>
            <person name="Hamada T."/>
            <person name="Haseloff J."/>
            <person name="Hetherington A.J."/>
            <person name="Higo A."/>
            <person name="Hirakawa Y."/>
            <person name="Hundley H.N."/>
            <person name="Ikeda Y."/>
            <person name="Inoue K."/>
            <person name="Inoue S.I."/>
            <person name="Ishida S."/>
            <person name="Jia Q."/>
            <person name="Kakita M."/>
            <person name="Kanazawa T."/>
            <person name="Kawai Y."/>
            <person name="Kawashima T."/>
            <person name="Kennedy M."/>
            <person name="Kinose K."/>
            <person name="Kinoshita T."/>
            <person name="Kohara Y."/>
            <person name="Koide E."/>
            <person name="Komatsu K."/>
            <person name="Kopischke S."/>
            <person name="Kubo M."/>
            <person name="Kyozuka J."/>
            <person name="Lagercrantz U."/>
            <person name="Lin S.S."/>
            <person name="Lindquist E."/>
            <person name="Lipzen A.M."/>
            <person name="Lu C.W."/>
            <person name="De Luna E."/>
            <person name="Martienssen R.A."/>
            <person name="Minamino N."/>
            <person name="Mizutani M."/>
            <person name="Mizutani M."/>
            <person name="Mochizuki N."/>
            <person name="Monte I."/>
            <person name="Mosher R."/>
            <person name="Nagasaki H."/>
            <person name="Nakagami H."/>
            <person name="Naramoto S."/>
            <person name="Nishitani K."/>
            <person name="Ohtani M."/>
            <person name="Okamoto T."/>
            <person name="Okumura M."/>
            <person name="Phillips J."/>
            <person name="Pollak B."/>
            <person name="Reinders A."/>
            <person name="Rovekamp M."/>
            <person name="Sano R."/>
            <person name="Sawa S."/>
            <person name="Schmid M.W."/>
            <person name="Shirakawa M."/>
            <person name="Solano R."/>
            <person name="Spunde A."/>
            <person name="Suetsugu N."/>
            <person name="Sugano S."/>
            <person name="Sugiyama A."/>
            <person name="Sun R."/>
            <person name="Suzuki Y."/>
            <person name="Takenaka M."/>
            <person name="Takezawa D."/>
            <person name="Tomogane H."/>
            <person name="Tsuzuki M."/>
            <person name="Ueda T."/>
            <person name="Umeda M."/>
            <person name="Ward J.M."/>
            <person name="Watanabe Y."/>
            <person name="Yazaki K."/>
            <person name="Yokoyama R."/>
            <person name="Yoshitake Y."/>
            <person name="Yotsui I."/>
            <person name="Zachgo S."/>
            <person name="Schmutz J."/>
        </authorList>
    </citation>
    <scope>NUCLEOTIDE SEQUENCE [LARGE SCALE GENOMIC DNA]</scope>
    <source>
        <strain evidence="3">Tak-1</strain>
    </source>
</reference>
<evidence type="ECO:0000313" key="3">
    <source>
        <dbReference type="Proteomes" id="UP000244005"/>
    </source>
</evidence>
<sequence length="126" mass="14642">MSGESYRPYMLIGASTSSQNVCKRMHCVRASECNQTTYLRSSMPTIRNKIPSTNEGARGRREGKKRHQMFKADLCQPLDPRPKQSARAVRHFPKCPGCLRCRVQESKWEQWEQWSLEEEGPQILRT</sequence>
<evidence type="ECO:0000313" key="2">
    <source>
        <dbReference type="EMBL" id="PTQ36854.1"/>
    </source>
</evidence>
<proteinExistence type="predicted"/>